<evidence type="ECO:0000256" key="2">
    <source>
        <dbReference type="ARBA" id="ARBA00022448"/>
    </source>
</evidence>
<comment type="subcellular location">
    <subcellularLocation>
        <location evidence="1">Cytoplasm</location>
    </subcellularLocation>
</comment>
<gene>
    <name evidence="9" type="ORF">LDX53_00370</name>
</gene>
<sequence>MIGILVATHGKFAEGILSAAKMIVGQQSQVSFVEFAETDSIDGFKDRVYQSLKSFGKGAKVLAFCDMFGASPYNVLVQNYPQLNKDIEYQVFCGVNLPILIEALLSRNQYQSLDDFTKHLQQMAAETIKIQNFDFYKKG</sequence>
<protein>
    <submittedName>
        <fullName evidence="9">PTS sugar transporter subunit IIA</fullName>
    </submittedName>
</protein>
<keyword evidence="3" id="KW-0963">Cytoplasm</keyword>
<dbReference type="InterPro" id="IPR004701">
    <property type="entry name" value="PTS_EIIA_man-typ"/>
</dbReference>
<proteinExistence type="predicted"/>
<dbReference type="GO" id="GO:0016301">
    <property type="term" value="F:kinase activity"/>
    <property type="evidence" value="ECO:0007669"/>
    <property type="project" value="UniProtKB-KW"/>
</dbReference>
<dbReference type="PANTHER" id="PTHR33799:SF1">
    <property type="entry name" value="PTS SYSTEM MANNOSE-SPECIFIC EIIAB COMPONENT-RELATED"/>
    <property type="match status" value="1"/>
</dbReference>
<dbReference type="CDD" id="cd00006">
    <property type="entry name" value="PTS_IIA_man"/>
    <property type="match status" value="1"/>
</dbReference>
<dbReference type="GO" id="GO:0016020">
    <property type="term" value="C:membrane"/>
    <property type="evidence" value="ECO:0007669"/>
    <property type="project" value="InterPro"/>
</dbReference>
<reference evidence="9" key="1">
    <citation type="submission" date="2021-09" db="EMBL/GenBank/DDBJ databases">
        <title>Lactobacillus species from Apis mellifera, Switzerland.</title>
        <authorList>
            <person name="Pfister J."/>
            <person name="Brown A."/>
            <person name="Neumann P."/>
            <person name="Collaud A."/>
            <person name="Retschnig G."/>
            <person name="Perreten V."/>
        </authorList>
    </citation>
    <scope>NUCLEOTIDE SEQUENCE</scope>
    <source>
        <strain evidence="9">IBH002</strain>
    </source>
</reference>
<evidence type="ECO:0000313" key="9">
    <source>
        <dbReference type="EMBL" id="UZX29734.1"/>
    </source>
</evidence>
<organism evidence="9 10">
    <name type="scientific">Lactobacillus helsingborgensis</name>
    <dbReference type="NCBI Taxonomy" id="1218494"/>
    <lineage>
        <taxon>Bacteria</taxon>
        <taxon>Bacillati</taxon>
        <taxon>Bacillota</taxon>
        <taxon>Bacilli</taxon>
        <taxon>Lactobacillales</taxon>
        <taxon>Lactobacillaceae</taxon>
        <taxon>Lactobacillus</taxon>
    </lineage>
</organism>
<dbReference type="RefSeq" id="WP_038520599.1">
    <property type="nucleotide sequence ID" value="NZ_CP029544.1"/>
</dbReference>
<dbReference type="Gene3D" id="3.40.50.510">
    <property type="entry name" value="Phosphotransferase system, mannose-type IIA component"/>
    <property type="match status" value="1"/>
</dbReference>
<keyword evidence="5" id="KW-0808">Transferase</keyword>
<dbReference type="EMBL" id="CP084389">
    <property type="protein sequence ID" value="UZX29734.1"/>
    <property type="molecule type" value="Genomic_DNA"/>
</dbReference>
<evidence type="ECO:0000256" key="4">
    <source>
        <dbReference type="ARBA" id="ARBA00022597"/>
    </source>
</evidence>
<evidence type="ECO:0000256" key="7">
    <source>
        <dbReference type="ARBA" id="ARBA00022777"/>
    </source>
</evidence>
<keyword evidence="4 9" id="KW-0762">Sugar transport</keyword>
<name>A0AA47B479_9LACO</name>
<accession>A0AA47B479</accession>
<keyword evidence="7" id="KW-0418">Kinase</keyword>
<keyword evidence="2" id="KW-0813">Transport</keyword>
<dbReference type="AlphaFoldDB" id="A0AA47B479"/>
<evidence type="ECO:0000256" key="1">
    <source>
        <dbReference type="ARBA" id="ARBA00004496"/>
    </source>
</evidence>
<feature type="domain" description="PTS EIIA type-4" evidence="8">
    <location>
        <begin position="1"/>
        <end position="128"/>
    </location>
</feature>
<dbReference type="InterPro" id="IPR033887">
    <property type="entry name" value="PTS_IIA_man"/>
</dbReference>
<dbReference type="PROSITE" id="PS51096">
    <property type="entry name" value="PTS_EIIA_TYPE_4"/>
    <property type="match status" value="1"/>
</dbReference>
<dbReference type="GO" id="GO:0009401">
    <property type="term" value="P:phosphoenolpyruvate-dependent sugar phosphotransferase system"/>
    <property type="evidence" value="ECO:0007669"/>
    <property type="project" value="UniProtKB-KW"/>
</dbReference>
<evidence type="ECO:0000256" key="6">
    <source>
        <dbReference type="ARBA" id="ARBA00022683"/>
    </source>
</evidence>
<evidence type="ECO:0000256" key="5">
    <source>
        <dbReference type="ARBA" id="ARBA00022679"/>
    </source>
</evidence>
<dbReference type="InterPro" id="IPR051471">
    <property type="entry name" value="Bacterial_PTS_sugar_comp"/>
</dbReference>
<dbReference type="GO" id="GO:0005737">
    <property type="term" value="C:cytoplasm"/>
    <property type="evidence" value="ECO:0007669"/>
    <property type="project" value="UniProtKB-SubCell"/>
</dbReference>
<evidence type="ECO:0000256" key="3">
    <source>
        <dbReference type="ARBA" id="ARBA00022490"/>
    </source>
</evidence>
<dbReference type="SUPFAM" id="SSF53062">
    <property type="entry name" value="PTS system fructose IIA component-like"/>
    <property type="match status" value="1"/>
</dbReference>
<keyword evidence="10" id="KW-1185">Reference proteome</keyword>
<dbReference type="Proteomes" id="UP001164557">
    <property type="component" value="Chromosome"/>
</dbReference>
<dbReference type="InterPro" id="IPR036662">
    <property type="entry name" value="PTS_EIIA_man-typ_sf"/>
</dbReference>
<evidence type="ECO:0000259" key="8">
    <source>
        <dbReference type="PROSITE" id="PS51096"/>
    </source>
</evidence>
<dbReference type="Pfam" id="PF03610">
    <property type="entry name" value="EIIA-man"/>
    <property type="match status" value="1"/>
</dbReference>
<dbReference type="PANTHER" id="PTHR33799">
    <property type="entry name" value="PTS PERMEASE-RELATED-RELATED"/>
    <property type="match status" value="1"/>
</dbReference>
<keyword evidence="6" id="KW-0598">Phosphotransferase system</keyword>
<evidence type="ECO:0000313" key="10">
    <source>
        <dbReference type="Proteomes" id="UP001164557"/>
    </source>
</evidence>